<dbReference type="Proteomes" id="UP001152646">
    <property type="component" value="Unassembled WGS sequence"/>
</dbReference>
<dbReference type="Pfam" id="PF02152">
    <property type="entry name" value="FolB"/>
    <property type="match status" value="1"/>
</dbReference>
<evidence type="ECO:0000256" key="2">
    <source>
        <dbReference type="ARBA" id="ARBA00005013"/>
    </source>
</evidence>
<comment type="catalytic activity">
    <reaction evidence="1">
        <text>7,8-dihydroneopterin = 6-hydroxymethyl-7,8-dihydropterin + glycolaldehyde</text>
        <dbReference type="Rhea" id="RHEA:10540"/>
        <dbReference type="ChEBI" id="CHEBI:17001"/>
        <dbReference type="ChEBI" id="CHEBI:17071"/>
        <dbReference type="ChEBI" id="CHEBI:44841"/>
        <dbReference type="EC" id="4.1.2.25"/>
    </reaction>
</comment>
<comment type="pathway">
    <text evidence="2">Cofactor biosynthesis; tetrahydrofolate biosynthesis; 2-amino-4-hydroxy-6-hydroxymethyl-7,8-dihydropteridine diphosphate from 7,8-dihydroneopterin triphosphate: step 3/4.</text>
</comment>
<keyword evidence="6" id="KW-0456">Lyase</keyword>
<comment type="similarity">
    <text evidence="3">Belongs to the DHNA family.</text>
</comment>
<proteinExistence type="inferred from homology"/>
<dbReference type="GO" id="GO:0046656">
    <property type="term" value="P:folic acid biosynthetic process"/>
    <property type="evidence" value="ECO:0007669"/>
    <property type="project" value="UniProtKB-KW"/>
</dbReference>
<dbReference type="AlphaFoldDB" id="A0A9W4JP65"/>
<dbReference type="PANTHER" id="PTHR42844:SF1">
    <property type="entry name" value="DIHYDRONEOPTERIN ALDOLASE 1-RELATED"/>
    <property type="match status" value="1"/>
</dbReference>
<name>A0A9W4JP65_9EURO</name>
<evidence type="ECO:0000256" key="4">
    <source>
        <dbReference type="ARBA" id="ARBA00013043"/>
    </source>
</evidence>
<dbReference type="OrthoDB" id="5425486at2759"/>
<evidence type="ECO:0000256" key="1">
    <source>
        <dbReference type="ARBA" id="ARBA00001353"/>
    </source>
</evidence>
<dbReference type="EMBL" id="CAJVPA010000208">
    <property type="protein sequence ID" value="CAG8404217.1"/>
    <property type="molecule type" value="Genomic_DNA"/>
</dbReference>
<dbReference type="EC" id="4.1.2.25" evidence="4"/>
<evidence type="ECO:0000256" key="3">
    <source>
        <dbReference type="ARBA" id="ARBA00005708"/>
    </source>
</evidence>
<dbReference type="InterPro" id="IPR043133">
    <property type="entry name" value="GTP-CH-I_C/QueF"/>
</dbReference>
<dbReference type="InterPro" id="IPR006157">
    <property type="entry name" value="FolB_dom"/>
</dbReference>
<protein>
    <recommendedName>
        <fullName evidence="4">dihydroneopterin aldolase</fullName>
        <ecNumber evidence="4">4.1.2.25</ecNumber>
    </recommendedName>
    <alternativeName>
        <fullName evidence="7">7,8-dihydroneopterin aldolase</fullName>
    </alternativeName>
</protein>
<accession>A0A9W4JP65</accession>
<evidence type="ECO:0000259" key="8">
    <source>
        <dbReference type="SMART" id="SM00905"/>
    </source>
</evidence>
<dbReference type="InterPro" id="IPR006156">
    <property type="entry name" value="Dihydroneopterin_aldolase"/>
</dbReference>
<dbReference type="GO" id="GO:0004150">
    <property type="term" value="F:dihydroneopterin aldolase activity"/>
    <property type="evidence" value="ECO:0007669"/>
    <property type="project" value="UniProtKB-EC"/>
</dbReference>
<sequence length="315" mass="34466">MCNPFDSVSIEPRPTIADTIQLRNIQLPLPVAPEAWHRAGKRQPCTASLRLGYASSVASAVGDDVAKTIDYGKLVRRINVVLSGLAADNVSDIASESGIIREDGESMHQQLCGELGQDIRLVAGLIAKCGMELLGETASAFLNEPSPAIRGDFGEFETELRLPKAILRADGGLYYRSKSALAMIKGESPGGERLLAVLEEEFRIEDIRCYCVLGINPWERLEKQAVHISLRFIGPALHEWGSIFIQTYQNLTSEVVERVETTSFRSVEALGLFIARIVTVEFGNETVTVLAQKPSALAFVEGSGLEITRSRAFFQ</sequence>
<dbReference type="PANTHER" id="PTHR42844">
    <property type="entry name" value="DIHYDRONEOPTERIN ALDOLASE 1-RELATED"/>
    <property type="match status" value="1"/>
</dbReference>
<dbReference type="GO" id="GO:0005737">
    <property type="term" value="C:cytoplasm"/>
    <property type="evidence" value="ECO:0007669"/>
    <property type="project" value="TreeGrafter"/>
</dbReference>
<dbReference type="Gene3D" id="3.30.1130.10">
    <property type="match status" value="2"/>
</dbReference>
<organism evidence="9 10">
    <name type="scientific">Penicillium salamii</name>
    <dbReference type="NCBI Taxonomy" id="1612424"/>
    <lineage>
        <taxon>Eukaryota</taxon>
        <taxon>Fungi</taxon>
        <taxon>Dikarya</taxon>
        <taxon>Ascomycota</taxon>
        <taxon>Pezizomycotina</taxon>
        <taxon>Eurotiomycetes</taxon>
        <taxon>Eurotiomycetidae</taxon>
        <taxon>Eurotiales</taxon>
        <taxon>Aspergillaceae</taxon>
        <taxon>Penicillium</taxon>
    </lineage>
</organism>
<evidence type="ECO:0000256" key="6">
    <source>
        <dbReference type="ARBA" id="ARBA00023239"/>
    </source>
</evidence>
<evidence type="ECO:0000256" key="7">
    <source>
        <dbReference type="ARBA" id="ARBA00032903"/>
    </source>
</evidence>
<evidence type="ECO:0000313" key="9">
    <source>
        <dbReference type="EMBL" id="CAG8404217.1"/>
    </source>
</evidence>
<evidence type="ECO:0000313" key="10">
    <source>
        <dbReference type="Proteomes" id="UP001152646"/>
    </source>
</evidence>
<dbReference type="SUPFAM" id="SSF55620">
    <property type="entry name" value="Tetrahydrobiopterin biosynthesis enzymes-like"/>
    <property type="match status" value="1"/>
</dbReference>
<reference evidence="9" key="1">
    <citation type="submission" date="2021-07" db="EMBL/GenBank/DDBJ databases">
        <authorList>
            <person name="Branca A.L. A."/>
        </authorList>
    </citation>
    <scope>NUCLEOTIDE SEQUENCE</scope>
</reference>
<evidence type="ECO:0000256" key="5">
    <source>
        <dbReference type="ARBA" id="ARBA00022909"/>
    </source>
</evidence>
<gene>
    <name evidence="9" type="ORF">PSALAMII_LOCUS8463</name>
</gene>
<comment type="caution">
    <text evidence="9">The sequence shown here is derived from an EMBL/GenBank/DDBJ whole genome shotgun (WGS) entry which is preliminary data.</text>
</comment>
<keyword evidence="5" id="KW-0289">Folate biosynthesis</keyword>
<feature type="domain" description="Dihydroneopterin aldolase/epimerase" evidence="8">
    <location>
        <begin position="202"/>
        <end position="309"/>
    </location>
</feature>
<dbReference type="SMART" id="SM00905">
    <property type="entry name" value="FolB"/>
    <property type="match status" value="1"/>
</dbReference>